<gene>
    <name evidence="1" type="ORF">SLEP1_g8473</name>
</gene>
<evidence type="ECO:0000313" key="2">
    <source>
        <dbReference type="Proteomes" id="UP001054252"/>
    </source>
</evidence>
<sequence>MVVMAKEMGKMVALSSYAFDNNSLITLASNEWMHTNSHVLPIRTNVVDLSFSLPFPLFLVVLHYNNGN</sequence>
<dbReference type="AlphaFoldDB" id="A0AAV5I7W7"/>
<comment type="caution">
    <text evidence="1">The sequence shown here is derived from an EMBL/GenBank/DDBJ whole genome shotgun (WGS) entry which is preliminary data.</text>
</comment>
<organism evidence="1 2">
    <name type="scientific">Rubroshorea leprosula</name>
    <dbReference type="NCBI Taxonomy" id="152421"/>
    <lineage>
        <taxon>Eukaryota</taxon>
        <taxon>Viridiplantae</taxon>
        <taxon>Streptophyta</taxon>
        <taxon>Embryophyta</taxon>
        <taxon>Tracheophyta</taxon>
        <taxon>Spermatophyta</taxon>
        <taxon>Magnoliopsida</taxon>
        <taxon>eudicotyledons</taxon>
        <taxon>Gunneridae</taxon>
        <taxon>Pentapetalae</taxon>
        <taxon>rosids</taxon>
        <taxon>malvids</taxon>
        <taxon>Malvales</taxon>
        <taxon>Dipterocarpaceae</taxon>
        <taxon>Rubroshorea</taxon>
    </lineage>
</organism>
<dbReference type="Proteomes" id="UP001054252">
    <property type="component" value="Unassembled WGS sequence"/>
</dbReference>
<evidence type="ECO:0000313" key="1">
    <source>
        <dbReference type="EMBL" id="GKU95067.1"/>
    </source>
</evidence>
<dbReference type="EMBL" id="BPVZ01000008">
    <property type="protein sequence ID" value="GKU95067.1"/>
    <property type="molecule type" value="Genomic_DNA"/>
</dbReference>
<keyword evidence="2" id="KW-1185">Reference proteome</keyword>
<reference evidence="1 2" key="1">
    <citation type="journal article" date="2021" name="Commun. Biol.">
        <title>The genome of Shorea leprosula (Dipterocarpaceae) highlights the ecological relevance of drought in aseasonal tropical rainforests.</title>
        <authorList>
            <person name="Ng K.K.S."/>
            <person name="Kobayashi M.J."/>
            <person name="Fawcett J.A."/>
            <person name="Hatakeyama M."/>
            <person name="Paape T."/>
            <person name="Ng C.H."/>
            <person name="Ang C.C."/>
            <person name="Tnah L.H."/>
            <person name="Lee C.T."/>
            <person name="Nishiyama T."/>
            <person name="Sese J."/>
            <person name="O'Brien M.J."/>
            <person name="Copetti D."/>
            <person name="Mohd Noor M.I."/>
            <person name="Ong R.C."/>
            <person name="Putra M."/>
            <person name="Sireger I.Z."/>
            <person name="Indrioko S."/>
            <person name="Kosugi Y."/>
            <person name="Izuno A."/>
            <person name="Isagi Y."/>
            <person name="Lee S.L."/>
            <person name="Shimizu K.K."/>
        </authorList>
    </citation>
    <scope>NUCLEOTIDE SEQUENCE [LARGE SCALE GENOMIC DNA]</scope>
    <source>
        <strain evidence="1">214</strain>
    </source>
</reference>
<protein>
    <submittedName>
        <fullName evidence="1">Uncharacterized protein</fullName>
    </submittedName>
</protein>
<accession>A0AAV5I7W7</accession>
<name>A0AAV5I7W7_9ROSI</name>
<proteinExistence type="predicted"/>